<dbReference type="PANTHER" id="PTHR33946">
    <property type="match status" value="1"/>
</dbReference>
<feature type="chain" id="PRO_5035902893" evidence="3">
    <location>
        <begin position="21"/>
        <end position="290"/>
    </location>
</feature>
<dbReference type="Gene3D" id="3.50.4.10">
    <property type="entry name" value="Hepatocyte Growth Factor"/>
    <property type="match status" value="3"/>
</dbReference>
<accession>A0A8S9U7F2</accession>
<dbReference type="AlphaFoldDB" id="A0A8S9U7F2"/>
<name>A0A8S9U7F2_PHYIN</name>
<keyword evidence="1" id="KW-0677">Repeat</keyword>
<dbReference type="InterPro" id="IPR000177">
    <property type="entry name" value="Apple"/>
</dbReference>
<dbReference type="SMART" id="SM00223">
    <property type="entry name" value="APPLE"/>
    <property type="match status" value="2"/>
</dbReference>
<evidence type="ECO:0000259" key="4">
    <source>
        <dbReference type="PROSITE" id="PS50948"/>
    </source>
</evidence>
<keyword evidence="2" id="KW-1015">Disulfide bond</keyword>
<proteinExistence type="predicted"/>
<evidence type="ECO:0000313" key="5">
    <source>
        <dbReference type="EMBL" id="KAF4136841.1"/>
    </source>
</evidence>
<dbReference type="GO" id="GO:0006508">
    <property type="term" value="P:proteolysis"/>
    <property type="evidence" value="ECO:0007669"/>
    <property type="project" value="InterPro"/>
</dbReference>
<dbReference type="EMBL" id="JAACNO010001896">
    <property type="protein sequence ID" value="KAF4136841.1"/>
    <property type="molecule type" value="Genomic_DNA"/>
</dbReference>
<evidence type="ECO:0000256" key="3">
    <source>
        <dbReference type="SAM" id="SignalP"/>
    </source>
</evidence>
<dbReference type="CDD" id="cd01100">
    <property type="entry name" value="APPLE_Factor_XI_like"/>
    <property type="match status" value="2"/>
</dbReference>
<dbReference type="Proteomes" id="UP000704712">
    <property type="component" value="Unassembled WGS sequence"/>
</dbReference>
<feature type="signal peptide" evidence="3">
    <location>
        <begin position="1"/>
        <end position="20"/>
    </location>
</feature>
<sequence>MASAASIVGLLSILTAIVNAADPSCGVQYSNTNTEGDLVGTVLYPASPEVCCANCTANPDCQFFVTDDGGWRQIEPKCRLVSKAQTMFDFIRGSGGKNTCIQKPSKCEVYTNVDLYGNDLKRIRDIKPGECCDECDKTMGCLGYTYVNDDPRGTQCYLKSSVDGWVKKVGVHSGVMPSLPPWSKCEDHTGFRPCANYFYCQPWDWSYYQCIQRPRCYVETNIDYYGNDIKRVSGIGPGECCEECGKTPGCDSYTYINDDPTGTQCYLKSSSAGRTTKIGAISGSVTPGMK</sequence>
<gene>
    <name evidence="5" type="ORF">GN958_ATG14000</name>
</gene>
<dbReference type="Pfam" id="PF14295">
    <property type="entry name" value="PAN_4"/>
    <property type="match status" value="3"/>
</dbReference>
<organism evidence="5 6">
    <name type="scientific">Phytophthora infestans</name>
    <name type="common">Potato late blight agent</name>
    <name type="synonym">Botrytis infestans</name>
    <dbReference type="NCBI Taxonomy" id="4787"/>
    <lineage>
        <taxon>Eukaryota</taxon>
        <taxon>Sar</taxon>
        <taxon>Stramenopiles</taxon>
        <taxon>Oomycota</taxon>
        <taxon>Peronosporomycetes</taxon>
        <taxon>Peronosporales</taxon>
        <taxon>Peronosporaceae</taxon>
        <taxon>Phytophthora</taxon>
    </lineage>
</organism>
<comment type="caution">
    <text evidence="5">The sequence shown here is derived from an EMBL/GenBank/DDBJ whole genome shotgun (WGS) entry which is preliminary data.</text>
</comment>
<dbReference type="PROSITE" id="PS50948">
    <property type="entry name" value="PAN"/>
    <property type="match status" value="1"/>
</dbReference>
<evidence type="ECO:0000256" key="1">
    <source>
        <dbReference type="ARBA" id="ARBA00022737"/>
    </source>
</evidence>
<evidence type="ECO:0000313" key="6">
    <source>
        <dbReference type="Proteomes" id="UP000704712"/>
    </source>
</evidence>
<protein>
    <submittedName>
        <fullName evidence="5">PAN domain</fullName>
    </submittedName>
</protein>
<evidence type="ECO:0000256" key="2">
    <source>
        <dbReference type="ARBA" id="ARBA00023157"/>
    </source>
</evidence>
<keyword evidence="3" id="KW-0732">Signal</keyword>
<dbReference type="GO" id="GO:0005576">
    <property type="term" value="C:extracellular region"/>
    <property type="evidence" value="ECO:0007669"/>
    <property type="project" value="InterPro"/>
</dbReference>
<reference evidence="5" key="1">
    <citation type="submission" date="2020-03" db="EMBL/GenBank/DDBJ databases">
        <title>Hybrid Assembly of Korean Phytophthora infestans isolates.</title>
        <authorList>
            <person name="Prokchorchik M."/>
            <person name="Lee Y."/>
            <person name="Seo J."/>
            <person name="Cho J.-H."/>
            <person name="Park Y.-E."/>
            <person name="Jang D.-C."/>
            <person name="Im J.-S."/>
            <person name="Choi J.-G."/>
            <person name="Park H.-J."/>
            <person name="Lee G.-B."/>
            <person name="Lee Y.-G."/>
            <person name="Hong S.-Y."/>
            <person name="Cho K."/>
            <person name="Sohn K.H."/>
        </authorList>
    </citation>
    <scope>NUCLEOTIDE SEQUENCE</scope>
    <source>
        <strain evidence="5">KR_2_A2</strain>
    </source>
</reference>
<dbReference type="PANTHER" id="PTHR33946:SF4">
    <property type="entry name" value="COAGULATION FACTOR XI"/>
    <property type="match status" value="1"/>
</dbReference>
<dbReference type="InterPro" id="IPR003609">
    <property type="entry name" value="Pan_app"/>
</dbReference>
<feature type="domain" description="Apple" evidence="4">
    <location>
        <begin position="210"/>
        <end position="290"/>
    </location>
</feature>